<evidence type="ECO:0000259" key="2">
    <source>
        <dbReference type="Pfam" id="PF13460"/>
    </source>
</evidence>
<dbReference type="PANTHER" id="PTHR12126:SF11">
    <property type="entry name" value="NADH DEHYDROGENASE [UBIQUINONE] 1 ALPHA SUBCOMPLEX SUBUNIT 9, MITOCHONDRIAL"/>
    <property type="match status" value="1"/>
</dbReference>
<dbReference type="InterPro" id="IPR051207">
    <property type="entry name" value="ComplexI_NDUFA9_subunit"/>
</dbReference>
<protein>
    <submittedName>
        <fullName evidence="3">Uncharacterized protein YbjT (DUF2867 family)</fullName>
    </submittedName>
</protein>
<keyword evidence="4" id="KW-1185">Reference proteome</keyword>
<keyword evidence="1" id="KW-1133">Transmembrane helix</keyword>
<organism evidence="3 4">
    <name type="scientific">Brevundimonas faecalis</name>
    <dbReference type="NCBI Taxonomy" id="947378"/>
    <lineage>
        <taxon>Bacteria</taxon>
        <taxon>Pseudomonadati</taxon>
        <taxon>Pseudomonadota</taxon>
        <taxon>Alphaproteobacteria</taxon>
        <taxon>Caulobacterales</taxon>
        <taxon>Caulobacteraceae</taxon>
        <taxon>Brevundimonas</taxon>
    </lineage>
</organism>
<dbReference type="SUPFAM" id="SSF51735">
    <property type="entry name" value="NAD(P)-binding Rossmann-fold domains"/>
    <property type="match status" value="1"/>
</dbReference>
<dbReference type="InterPro" id="IPR016040">
    <property type="entry name" value="NAD(P)-bd_dom"/>
</dbReference>
<evidence type="ECO:0000313" key="3">
    <source>
        <dbReference type="EMBL" id="MET4683244.1"/>
    </source>
</evidence>
<keyword evidence="1" id="KW-0472">Membrane</keyword>
<proteinExistence type="predicted"/>
<keyword evidence="1" id="KW-0812">Transmembrane</keyword>
<dbReference type="RefSeq" id="WP_354088174.1">
    <property type="nucleotide sequence ID" value="NZ_JBEPTF010000001.1"/>
</dbReference>
<dbReference type="EMBL" id="JBEPTF010000001">
    <property type="protein sequence ID" value="MET4683244.1"/>
    <property type="molecule type" value="Genomic_DNA"/>
</dbReference>
<feature type="transmembrane region" description="Helical" evidence="1">
    <location>
        <begin position="361"/>
        <end position="378"/>
    </location>
</feature>
<dbReference type="PANTHER" id="PTHR12126">
    <property type="entry name" value="NADH-UBIQUINONE OXIDOREDUCTASE 39 KDA SUBUNIT-RELATED"/>
    <property type="match status" value="1"/>
</dbReference>
<feature type="transmembrane region" description="Helical" evidence="1">
    <location>
        <begin position="414"/>
        <end position="433"/>
    </location>
</feature>
<reference evidence="3 4" key="1">
    <citation type="submission" date="2024-06" db="EMBL/GenBank/DDBJ databases">
        <title>Sorghum-associated microbial communities from plants grown in Nebraska, USA.</title>
        <authorList>
            <person name="Schachtman D."/>
        </authorList>
    </citation>
    <scope>NUCLEOTIDE SEQUENCE [LARGE SCALE GENOMIC DNA]</scope>
    <source>
        <strain evidence="3 4">2814</strain>
    </source>
</reference>
<dbReference type="Gene3D" id="3.40.50.720">
    <property type="entry name" value="NAD(P)-binding Rossmann-like Domain"/>
    <property type="match status" value="1"/>
</dbReference>
<evidence type="ECO:0000313" key="4">
    <source>
        <dbReference type="Proteomes" id="UP001549313"/>
    </source>
</evidence>
<dbReference type="InterPro" id="IPR025695">
    <property type="entry name" value="DoxX-like"/>
</dbReference>
<evidence type="ECO:0000256" key="1">
    <source>
        <dbReference type="SAM" id="Phobius"/>
    </source>
</evidence>
<gene>
    <name evidence="3" type="ORF">ABIE19_001153</name>
</gene>
<name>A0ABV2R9I7_9CAUL</name>
<comment type="caution">
    <text evidence="3">The sequence shown here is derived from an EMBL/GenBank/DDBJ whole genome shotgun (WGS) entry which is preliminary data.</text>
</comment>
<feature type="transmembrane region" description="Helical" evidence="1">
    <location>
        <begin position="321"/>
        <end position="341"/>
    </location>
</feature>
<dbReference type="Proteomes" id="UP001549313">
    <property type="component" value="Unassembled WGS sequence"/>
</dbReference>
<sequence length="435" mass="46624">MTEGRRVLVLGANGFIGSHLAAALSREGWSVRAGARRPAEAARRAPAFDWVSADFARLTTVEAWAPLLDGVDAVINCVGVLQDGAGDSTRLAHVDGPRALIAACERAGVRRLIHISAVGADDAAGTAYARTKAETERLVEGSALDWLILRPSLVVDRTAFGGTGLIRALAAFPLFSPVVGGDQIFRPIALGELGAAVIAALKPDAPNRETFDMPGPEAVTMVETVRLYRGWLGLAPAPVLRVPRMLAAPALVIGDLLGRLGWSSPIRTTAIRQMDHDVSGRDSGWVERLGVQASGFSRFLAETPASVQDVWHARLWFVRPVSILTLGLFWLITGLISFGPGWNDALAVLHEGGLGRWAVPIAWWGALLDVVLGLALFVRPWTARVAVIMFLSTIGYLIAGTLSLPHYWVDPLGPWLKVLPMMALCLFVAATDARR</sequence>
<dbReference type="Pfam" id="PF13460">
    <property type="entry name" value="NAD_binding_10"/>
    <property type="match status" value="1"/>
</dbReference>
<accession>A0ABV2R9I7</accession>
<feature type="domain" description="NAD(P)-binding" evidence="2">
    <location>
        <begin position="11"/>
        <end position="158"/>
    </location>
</feature>
<dbReference type="InterPro" id="IPR036291">
    <property type="entry name" value="NAD(P)-bd_dom_sf"/>
</dbReference>
<dbReference type="Pfam" id="PF13781">
    <property type="entry name" value="DoxX_3"/>
    <property type="match status" value="1"/>
</dbReference>
<feature type="transmembrane region" description="Helical" evidence="1">
    <location>
        <begin position="385"/>
        <end position="408"/>
    </location>
</feature>